<reference evidence="3 4" key="1">
    <citation type="submission" date="2020-10" db="EMBL/GenBank/DDBJ databases">
        <title>complete genome sequencing of Lysobacter sp. H23M41.</title>
        <authorList>
            <person name="Bae J.-W."/>
            <person name="Lee S.-Y."/>
        </authorList>
    </citation>
    <scope>NUCLEOTIDE SEQUENCE [LARGE SCALE GENOMIC DNA]</scope>
    <source>
        <strain evidence="3 4">H23M41</strain>
    </source>
</reference>
<name>A0A7S6ZVD3_9GAMM</name>
<gene>
    <name evidence="3" type="ORF">INQ42_05015</name>
</gene>
<evidence type="ECO:0000256" key="1">
    <source>
        <dbReference type="SAM" id="SignalP"/>
    </source>
</evidence>
<dbReference type="PANTHER" id="PTHR21666:SF285">
    <property type="entry name" value="M23 FAMILY METALLOPEPTIDASE"/>
    <property type="match status" value="1"/>
</dbReference>
<accession>A0A7S6ZVD3</accession>
<dbReference type="PANTHER" id="PTHR21666">
    <property type="entry name" value="PEPTIDASE-RELATED"/>
    <property type="match status" value="1"/>
</dbReference>
<proteinExistence type="predicted"/>
<dbReference type="EMBL" id="CP063657">
    <property type="protein sequence ID" value="QOW22925.1"/>
    <property type="molecule type" value="Genomic_DNA"/>
</dbReference>
<evidence type="ECO:0000313" key="4">
    <source>
        <dbReference type="Proteomes" id="UP000593932"/>
    </source>
</evidence>
<dbReference type="Pfam" id="PF01551">
    <property type="entry name" value="Peptidase_M23"/>
    <property type="match status" value="1"/>
</dbReference>
<sequence length="296" mass="30652">MRTGFAATLALLSACACSSAITPARAVAADLTAVDARSAAPSSPAGAAKVVFPGSVEQGSLVIGKVPVGSRVRHSGRDLLVTPYGTVVFGIARDAADTTTVEVTPPAGAPTTATILITPRDWPIERVNGVPPSTVKPAPALAARIAREQALVTAARKREDARTDFTQAFIWPVEGRISGRFGNQRVYNGTPGSAHSGMDIAVPTGTPVKAPAAGVVTFADDLYLTGGTVLLDHGHGVSSNFLHLSRMDVAVGDRVEQGQVIAAVGATGRATGPHLHWGVNWLDVRVDPLLVLERPR</sequence>
<keyword evidence="1" id="KW-0732">Signal</keyword>
<organism evidence="3 4">
    <name type="scientific">Novilysobacter avium</name>
    <dbReference type="NCBI Taxonomy" id="2781023"/>
    <lineage>
        <taxon>Bacteria</taxon>
        <taxon>Pseudomonadati</taxon>
        <taxon>Pseudomonadota</taxon>
        <taxon>Gammaproteobacteria</taxon>
        <taxon>Lysobacterales</taxon>
        <taxon>Lysobacteraceae</taxon>
        <taxon>Novilysobacter</taxon>
    </lineage>
</organism>
<dbReference type="InterPro" id="IPR011055">
    <property type="entry name" value="Dup_hybrid_motif"/>
</dbReference>
<feature type="signal peptide" evidence="1">
    <location>
        <begin position="1"/>
        <end position="28"/>
    </location>
</feature>
<evidence type="ECO:0000259" key="2">
    <source>
        <dbReference type="Pfam" id="PF01551"/>
    </source>
</evidence>
<dbReference type="SUPFAM" id="SSF51261">
    <property type="entry name" value="Duplicated hybrid motif"/>
    <property type="match status" value="1"/>
</dbReference>
<dbReference type="Proteomes" id="UP000593932">
    <property type="component" value="Chromosome"/>
</dbReference>
<keyword evidence="4" id="KW-1185">Reference proteome</keyword>
<evidence type="ECO:0000313" key="3">
    <source>
        <dbReference type="EMBL" id="QOW22925.1"/>
    </source>
</evidence>
<dbReference type="InterPro" id="IPR016047">
    <property type="entry name" value="M23ase_b-sheet_dom"/>
</dbReference>
<dbReference type="InterPro" id="IPR050570">
    <property type="entry name" value="Cell_wall_metabolism_enzyme"/>
</dbReference>
<feature type="chain" id="PRO_5047316925" evidence="1">
    <location>
        <begin position="29"/>
        <end position="296"/>
    </location>
</feature>
<protein>
    <submittedName>
        <fullName evidence="3">M23 family metallopeptidase</fullName>
    </submittedName>
</protein>
<feature type="domain" description="M23ase beta-sheet core" evidence="2">
    <location>
        <begin position="194"/>
        <end position="288"/>
    </location>
</feature>
<dbReference type="CDD" id="cd12797">
    <property type="entry name" value="M23_peptidase"/>
    <property type="match status" value="1"/>
</dbReference>
<dbReference type="PROSITE" id="PS51257">
    <property type="entry name" value="PROKAR_LIPOPROTEIN"/>
    <property type="match status" value="1"/>
</dbReference>
<dbReference type="Gene3D" id="2.70.70.10">
    <property type="entry name" value="Glucose Permease (Domain IIA)"/>
    <property type="match status" value="1"/>
</dbReference>